<sequence>MTLPISAKRITLAGYGYHDIDTCTSESDIIEFYNVTNSKEQAFKYIDAYTKGKGVKALSVNEKLVCERMLLIAGMFDKYLVALSKYNKNKQFPDSLGNVKKLLADVGYIIESFSITDYLSGYGYHDIDTCSSKSDIIEFYNVTNSKEQAFKYINEYTKGKGVKALSVNEKIVCERMLLIAGMLDIVAVSCVIFESQQRALGRYALDEYLVALSKYNKNKQFPEIFANGLPDSLGNVKKLLADVGYITGRGVGGVINILIPGPKKHFLCYQDYLSKYGYNDIASCSSASEILEFYKVKNATQQAPKFINEYTKGKGVESLSEDYTKWTSQDLKEFTFSDLTDITPAVYDIINEVQPSSCNTASKIKDSIGSLTLVAAN</sequence>
<dbReference type="Proteomes" id="UP001064048">
    <property type="component" value="Chromosome 30"/>
</dbReference>
<name>A0ACC0K5G1_CHOFU</name>
<reference evidence="1 2" key="1">
    <citation type="journal article" date="2022" name="Genome Biol. Evol.">
        <title>The Spruce Budworm Genome: Reconstructing the Evolutionary History of Antifreeze Proteins.</title>
        <authorList>
            <person name="Beliveau C."/>
            <person name="Gagne P."/>
            <person name="Picq S."/>
            <person name="Vernygora O."/>
            <person name="Keeling C.I."/>
            <person name="Pinkney K."/>
            <person name="Doucet D."/>
            <person name="Wen F."/>
            <person name="Johnston J.S."/>
            <person name="Maaroufi H."/>
            <person name="Boyle B."/>
            <person name="Laroche J."/>
            <person name="Dewar K."/>
            <person name="Juretic N."/>
            <person name="Blackburn G."/>
            <person name="Nisole A."/>
            <person name="Brunet B."/>
            <person name="Brandao M."/>
            <person name="Lumley L."/>
            <person name="Duan J."/>
            <person name="Quan G."/>
            <person name="Lucarotti C.J."/>
            <person name="Roe A.D."/>
            <person name="Sperling F.A.H."/>
            <person name="Levesque R.C."/>
            <person name="Cusson M."/>
        </authorList>
    </citation>
    <scope>NUCLEOTIDE SEQUENCE [LARGE SCALE GENOMIC DNA]</scope>
    <source>
        <strain evidence="1">Glfc:IPQL:Cfum</strain>
    </source>
</reference>
<proteinExistence type="predicted"/>
<keyword evidence="2" id="KW-1185">Reference proteome</keyword>
<comment type="caution">
    <text evidence="1">The sequence shown here is derived from an EMBL/GenBank/DDBJ whole genome shotgun (WGS) entry which is preliminary data.</text>
</comment>
<evidence type="ECO:0000313" key="1">
    <source>
        <dbReference type="EMBL" id="KAI8431492.1"/>
    </source>
</evidence>
<protein>
    <submittedName>
        <fullName evidence="1">Uncharacterized protein</fullName>
    </submittedName>
</protein>
<dbReference type="EMBL" id="CM046130">
    <property type="protein sequence ID" value="KAI8431492.1"/>
    <property type="molecule type" value="Genomic_DNA"/>
</dbReference>
<gene>
    <name evidence="1" type="ORF">MSG28_015995</name>
</gene>
<evidence type="ECO:0000313" key="2">
    <source>
        <dbReference type="Proteomes" id="UP001064048"/>
    </source>
</evidence>
<organism evidence="1 2">
    <name type="scientific">Choristoneura fumiferana</name>
    <name type="common">Spruce budworm moth</name>
    <name type="synonym">Archips fumiferana</name>
    <dbReference type="NCBI Taxonomy" id="7141"/>
    <lineage>
        <taxon>Eukaryota</taxon>
        <taxon>Metazoa</taxon>
        <taxon>Ecdysozoa</taxon>
        <taxon>Arthropoda</taxon>
        <taxon>Hexapoda</taxon>
        <taxon>Insecta</taxon>
        <taxon>Pterygota</taxon>
        <taxon>Neoptera</taxon>
        <taxon>Endopterygota</taxon>
        <taxon>Lepidoptera</taxon>
        <taxon>Glossata</taxon>
        <taxon>Ditrysia</taxon>
        <taxon>Tortricoidea</taxon>
        <taxon>Tortricidae</taxon>
        <taxon>Tortricinae</taxon>
        <taxon>Choristoneura</taxon>
    </lineage>
</organism>
<accession>A0ACC0K5G1</accession>